<sequence>MKKQFAVIGLGRFGGSICRELAEQGMEVLAMDKNEDRVNEFASIATHAVIADTTDENILKSLGIRNFDHVIVAIGEDIQSSILTTLMLKEIGVNHITVKAQNDYHEKVLLKIGADYVVHPERDMGKRIAHYIVSNNILDYLELSDEYSIVEIKVNDLLTGKSLMELDVRAKYGLNIVAIKRGSEIIVSPQADDPLKKDDILIVIGADSDINRFEKKVME</sequence>
<dbReference type="InterPro" id="IPR006037">
    <property type="entry name" value="RCK_C"/>
</dbReference>
<dbReference type="GO" id="GO:0008324">
    <property type="term" value="F:monoatomic cation transmembrane transporter activity"/>
    <property type="evidence" value="ECO:0007669"/>
    <property type="project" value="InterPro"/>
</dbReference>
<dbReference type="GO" id="GO:0006813">
    <property type="term" value="P:potassium ion transport"/>
    <property type="evidence" value="ECO:0007669"/>
    <property type="project" value="InterPro"/>
</dbReference>
<evidence type="ECO:0000259" key="1">
    <source>
        <dbReference type="PROSITE" id="PS51201"/>
    </source>
</evidence>
<organism evidence="3 4">
    <name type="scientific">Lederbergia citrisecunda</name>
    <dbReference type="NCBI Taxonomy" id="2833583"/>
    <lineage>
        <taxon>Bacteria</taxon>
        <taxon>Bacillati</taxon>
        <taxon>Bacillota</taxon>
        <taxon>Bacilli</taxon>
        <taxon>Bacillales</taxon>
        <taxon>Bacillaceae</taxon>
        <taxon>Lederbergia</taxon>
    </lineage>
</organism>
<dbReference type="InterPro" id="IPR036721">
    <property type="entry name" value="RCK_C_sf"/>
</dbReference>
<feature type="domain" description="RCK C-terminal" evidence="2">
    <location>
        <begin position="135"/>
        <end position="219"/>
    </location>
</feature>
<evidence type="ECO:0000259" key="2">
    <source>
        <dbReference type="PROSITE" id="PS51202"/>
    </source>
</evidence>
<evidence type="ECO:0000313" key="4">
    <source>
        <dbReference type="Proteomes" id="UP000682713"/>
    </source>
</evidence>
<dbReference type="Gene3D" id="3.40.50.720">
    <property type="entry name" value="NAD(P)-binding Rossmann-like Domain"/>
    <property type="match status" value="1"/>
</dbReference>
<dbReference type="AlphaFoldDB" id="A0A942YJN8"/>
<keyword evidence="4" id="KW-1185">Reference proteome</keyword>
<dbReference type="InterPro" id="IPR003148">
    <property type="entry name" value="RCK_N"/>
</dbReference>
<name>A0A942YJN8_9BACI</name>
<dbReference type="PANTHER" id="PTHR43833:SF7">
    <property type="entry name" value="KTR SYSTEM POTASSIUM UPTAKE PROTEIN C"/>
    <property type="match status" value="1"/>
</dbReference>
<protein>
    <submittedName>
        <fullName evidence="3">TrkA family potassium uptake protein</fullName>
    </submittedName>
</protein>
<accession>A0A942YJN8</accession>
<dbReference type="SUPFAM" id="SSF51735">
    <property type="entry name" value="NAD(P)-binding Rossmann-fold domains"/>
    <property type="match status" value="1"/>
</dbReference>
<dbReference type="InterPro" id="IPR050721">
    <property type="entry name" value="Trk_Ktr_HKT_K-transport"/>
</dbReference>
<comment type="caution">
    <text evidence="3">The sequence shown here is derived from an EMBL/GenBank/DDBJ whole genome shotgun (WGS) entry which is preliminary data.</text>
</comment>
<dbReference type="Pfam" id="PF02080">
    <property type="entry name" value="TrkA_C"/>
    <property type="match status" value="1"/>
</dbReference>
<dbReference type="RefSeq" id="WP_213109523.1">
    <property type="nucleotide sequence ID" value="NZ_JAGYPJ010000001.1"/>
</dbReference>
<evidence type="ECO:0000313" key="3">
    <source>
        <dbReference type="EMBL" id="MBS4198797.1"/>
    </source>
</evidence>
<reference evidence="3 4" key="1">
    <citation type="submission" date="2021-05" db="EMBL/GenBank/DDBJ databases">
        <title>Novel Bacillus species.</title>
        <authorList>
            <person name="Liu G."/>
        </authorList>
    </citation>
    <scope>NUCLEOTIDE SEQUENCE [LARGE SCALE GENOMIC DNA]</scope>
    <source>
        <strain evidence="3 4">FJAT-49732</strain>
    </source>
</reference>
<dbReference type="PROSITE" id="PS51201">
    <property type="entry name" value="RCK_N"/>
    <property type="match status" value="1"/>
</dbReference>
<dbReference type="EMBL" id="JAGYPJ010000001">
    <property type="protein sequence ID" value="MBS4198797.1"/>
    <property type="molecule type" value="Genomic_DNA"/>
</dbReference>
<dbReference type="PANTHER" id="PTHR43833">
    <property type="entry name" value="POTASSIUM CHANNEL PROTEIN 2-RELATED-RELATED"/>
    <property type="match status" value="1"/>
</dbReference>
<feature type="domain" description="RCK N-terminal" evidence="1">
    <location>
        <begin position="2"/>
        <end position="118"/>
    </location>
</feature>
<dbReference type="Proteomes" id="UP000682713">
    <property type="component" value="Unassembled WGS sequence"/>
</dbReference>
<dbReference type="SUPFAM" id="SSF116726">
    <property type="entry name" value="TrkA C-terminal domain-like"/>
    <property type="match status" value="1"/>
</dbReference>
<dbReference type="InterPro" id="IPR036291">
    <property type="entry name" value="NAD(P)-bd_dom_sf"/>
</dbReference>
<dbReference type="PROSITE" id="PS51202">
    <property type="entry name" value="RCK_C"/>
    <property type="match status" value="1"/>
</dbReference>
<dbReference type="Pfam" id="PF02254">
    <property type="entry name" value="TrkA_N"/>
    <property type="match status" value="1"/>
</dbReference>
<proteinExistence type="predicted"/>
<gene>
    <name evidence="3" type="ORF">KHA93_03915</name>
</gene>
<dbReference type="Gene3D" id="3.30.70.1450">
    <property type="entry name" value="Regulator of K+ conductance, C-terminal domain"/>
    <property type="match status" value="1"/>
</dbReference>